<dbReference type="InterPro" id="IPR036291">
    <property type="entry name" value="NAD(P)-bd_dom_sf"/>
</dbReference>
<keyword evidence="5" id="KW-1185">Reference proteome</keyword>
<gene>
    <name evidence="4" type="ordered locus">CTN_1131</name>
</gene>
<feature type="domain" description="Polysaccharide biosynthesis protein CapD-like" evidence="3">
    <location>
        <begin position="276"/>
        <end position="558"/>
    </location>
</feature>
<dbReference type="RefSeq" id="WP_015919622.1">
    <property type="nucleotide sequence ID" value="NC_011978.1"/>
</dbReference>
<keyword evidence="2" id="KW-1133">Transmembrane helix</keyword>
<accession>B9K8M4</accession>
<feature type="transmembrane region" description="Helical" evidence="2">
    <location>
        <begin position="104"/>
        <end position="126"/>
    </location>
</feature>
<organism evidence="4 5">
    <name type="scientific">Thermotoga neapolitana (strain ATCC 49049 / DSM 4359 / NBRC 107923 / NS-E)</name>
    <dbReference type="NCBI Taxonomy" id="309803"/>
    <lineage>
        <taxon>Bacteria</taxon>
        <taxon>Thermotogati</taxon>
        <taxon>Thermotogota</taxon>
        <taxon>Thermotogae</taxon>
        <taxon>Thermotogales</taxon>
        <taxon>Thermotogaceae</taxon>
        <taxon>Thermotoga</taxon>
    </lineage>
</organism>
<dbReference type="HOGENOM" id="CLU_013560_5_2_0"/>
<dbReference type="Pfam" id="PF02719">
    <property type="entry name" value="Polysacc_synt_2"/>
    <property type="match status" value="1"/>
</dbReference>
<dbReference type="AlphaFoldDB" id="B9K8M4"/>
<evidence type="ECO:0000256" key="2">
    <source>
        <dbReference type="SAM" id="Phobius"/>
    </source>
</evidence>
<dbReference type="CDD" id="cd05237">
    <property type="entry name" value="UDP_invert_4-6DH_SDR_e"/>
    <property type="match status" value="1"/>
</dbReference>
<proteinExistence type="inferred from homology"/>
<evidence type="ECO:0000313" key="4">
    <source>
        <dbReference type="EMBL" id="ACM23307.1"/>
    </source>
</evidence>
<evidence type="ECO:0000256" key="1">
    <source>
        <dbReference type="ARBA" id="ARBA00007430"/>
    </source>
</evidence>
<dbReference type="Gene3D" id="3.40.50.720">
    <property type="entry name" value="NAD(P)-binding Rossmann-like Domain"/>
    <property type="match status" value="2"/>
</dbReference>
<evidence type="ECO:0000259" key="3">
    <source>
        <dbReference type="Pfam" id="PF02719"/>
    </source>
</evidence>
<dbReference type="Pfam" id="PF13727">
    <property type="entry name" value="CoA_binding_3"/>
    <property type="match status" value="1"/>
</dbReference>
<dbReference type="EMBL" id="CP000916">
    <property type="protein sequence ID" value="ACM23307.1"/>
    <property type="molecule type" value="Genomic_DNA"/>
</dbReference>
<evidence type="ECO:0000313" key="5">
    <source>
        <dbReference type="Proteomes" id="UP000000445"/>
    </source>
</evidence>
<dbReference type="KEGG" id="tna:CTN_1131"/>
<reference evidence="4 5" key="1">
    <citation type="journal article" date="2009" name="Biosci. Biotechnol. Biochem.">
        <title>WeGAS: a web-based microbial genome annotation system.</title>
        <authorList>
            <person name="Lee D."/>
            <person name="Seo H."/>
            <person name="Park C."/>
            <person name="Park K."/>
        </authorList>
    </citation>
    <scope>NUCLEOTIDE SEQUENCE [LARGE SCALE GENOMIC DNA]</scope>
    <source>
        <strain evidence="5">ATCC 49049 / DSM 4359 / NBRC 107923 / NS-E</strain>
    </source>
</reference>
<dbReference type="STRING" id="309803.CTN_1131"/>
<feature type="transmembrane region" description="Helical" evidence="2">
    <location>
        <begin position="7"/>
        <end position="31"/>
    </location>
</feature>
<dbReference type="SUPFAM" id="SSF51735">
    <property type="entry name" value="NAD(P)-binding Rossmann-fold domains"/>
    <property type="match status" value="2"/>
</dbReference>
<sequence length="606" mass="68809">MVNMRKLLLFLLDAGLTLFSGVVALFARFGFNFQEMLRYDESILIYTIVSMVVYVLNGNYSVVWEYANARDFLLLIRGSVISYISALAFFYFYRDVVLPRSVGFATFLGSMILIVLSRITWQWLTLSRKGRPTEKRIMIIGAGDAGVSILEEFEKHPHLGKVVAFMDDSPRKIGRRVRGIPVFGPIDRTMEYVERLGVDEVIVAIPSATKQQMERILGSIDLKKVKVKTLPSIRELMEDRVRLSHLKDISIEDLLGREEVKIDVRGIENLLKGKRILVTGAGGSIGSELCKQIAKMNPEELILLGHGENSIYLIDEFLSENFPNLKKKRVIADVACENLMELWMSRLKPDIVFHVAAHKHVPLMEENPLEAFRVNTLGTINLVELSRKMKVKHFVFISTDKAVNPTSVMGLTKRISELYIMTQDTDDTKFSIVRFGNVLGSRGSVVEKFRRQIEKGGPVTVTDPRMKRYFMSIPEAVSLILQSLLYSSGNDLFILDMGEQIPIVKLAETMIMLSGFVPHQDIKIVYTGVRPGEKMYEELTYPYERKEFTPHPKIFRVKSDSLPSRETVLEAILSMKSALERKDVNALLSEMMRLVPEAKLNDGVLD</sequence>
<dbReference type="InterPro" id="IPR003869">
    <property type="entry name" value="Polysac_CapD-like"/>
</dbReference>
<comment type="similarity">
    <text evidence="1">Belongs to the polysaccharide synthase family.</text>
</comment>
<feature type="transmembrane region" description="Helical" evidence="2">
    <location>
        <begin position="72"/>
        <end position="92"/>
    </location>
</feature>
<dbReference type="PANTHER" id="PTHR43318:SF1">
    <property type="entry name" value="POLYSACCHARIDE BIOSYNTHESIS PROTEIN EPSC-RELATED"/>
    <property type="match status" value="1"/>
</dbReference>
<feature type="transmembrane region" description="Helical" evidence="2">
    <location>
        <begin position="43"/>
        <end position="60"/>
    </location>
</feature>
<dbReference type="Proteomes" id="UP000000445">
    <property type="component" value="Chromosome"/>
</dbReference>
<dbReference type="PANTHER" id="PTHR43318">
    <property type="entry name" value="UDP-N-ACETYLGLUCOSAMINE 4,6-DEHYDRATASE"/>
    <property type="match status" value="1"/>
</dbReference>
<keyword evidence="2" id="KW-0472">Membrane</keyword>
<dbReference type="InterPro" id="IPR051203">
    <property type="entry name" value="Polysaccharide_Synthase-Rel"/>
</dbReference>
<keyword evidence="2" id="KW-0812">Transmembrane</keyword>
<name>B9K8M4_THENN</name>
<protein>
    <submittedName>
        <fullName evidence="4">Lipopolysaccharide biosynthesis protein</fullName>
    </submittedName>
</protein>
<dbReference type="eggNOG" id="COG1086">
    <property type="taxonomic scope" value="Bacteria"/>
</dbReference>